<feature type="transmembrane region" description="Helical" evidence="1">
    <location>
        <begin position="70"/>
        <end position="90"/>
    </location>
</feature>
<keyword evidence="1" id="KW-0472">Membrane</keyword>
<evidence type="ECO:0000313" key="3">
    <source>
        <dbReference type="Proteomes" id="UP000006729"/>
    </source>
</evidence>
<keyword evidence="3" id="KW-1185">Reference proteome</keyword>
<reference evidence="2 3" key="1">
    <citation type="journal article" date="2006" name="Science">
        <title>The genome of black cottonwood, Populus trichocarpa (Torr. &amp; Gray).</title>
        <authorList>
            <person name="Tuskan G.A."/>
            <person name="Difazio S."/>
            <person name="Jansson S."/>
            <person name="Bohlmann J."/>
            <person name="Grigoriev I."/>
            <person name="Hellsten U."/>
            <person name="Putnam N."/>
            <person name="Ralph S."/>
            <person name="Rombauts S."/>
            <person name="Salamov A."/>
            <person name="Schein J."/>
            <person name="Sterck L."/>
            <person name="Aerts A."/>
            <person name="Bhalerao R.R."/>
            <person name="Bhalerao R.P."/>
            <person name="Blaudez D."/>
            <person name="Boerjan W."/>
            <person name="Brun A."/>
            <person name="Brunner A."/>
            <person name="Busov V."/>
            <person name="Campbell M."/>
            <person name="Carlson J."/>
            <person name="Chalot M."/>
            <person name="Chapman J."/>
            <person name="Chen G.L."/>
            <person name="Cooper D."/>
            <person name="Coutinho P.M."/>
            <person name="Couturier J."/>
            <person name="Covert S."/>
            <person name="Cronk Q."/>
            <person name="Cunningham R."/>
            <person name="Davis J."/>
            <person name="Degroeve S."/>
            <person name="Dejardin A."/>
            <person name="Depamphilis C."/>
            <person name="Detter J."/>
            <person name="Dirks B."/>
            <person name="Dubchak I."/>
            <person name="Duplessis S."/>
            <person name="Ehlting J."/>
            <person name="Ellis B."/>
            <person name="Gendler K."/>
            <person name="Goodstein D."/>
            <person name="Gribskov M."/>
            <person name="Grimwood J."/>
            <person name="Groover A."/>
            <person name="Gunter L."/>
            <person name="Hamberger B."/>
            <person name="Heinze B."/>
            <person name="Helariutta Y."/>
            <person name="Henrissat B."/>
            <person name="Holligan D."/>
            <person name="Holt R."/>
            <person name="Huang W."/>
            <person name="Islam-Faridi N."/>
            <person name="Jones S."/>
            <person name="Jones-Rhoades M."/>
            <person name="Jorgensen R."/>
            <person name="Joshi C."/>
            <person name="Kangasjarvi J."/>
            <person name="Karlsson J."/>
            <person name="Kelleher C."/>
            <person name="Kirkpatrick R."/>
            <person name="Kirst M."/>
            <person name="Kohler A."/>
            <person name="Kalluri U."/>
            <person name="Larimer F."/>
            <person name="Leebens-Mack J."/>
            <person name="Leple J.C."/>
            <person name="Locascio P."/>
            <person name="Lou Y."/>
            <person name="Lucas S."/>
            <person name="Martin F."/>
            <person name="Montanini B."/>
            <person name="Napoli C."/>
            <person name="Nelson D.R."/>
            <person name="Nelson C."/>
            <person name="Nieminen K."/>
            <person name="Nilsson O."/>
            <person name="Pereda V."/>
            <person name="Peter G."/>
            <person name="Philippe R."/>
            <person name="Pilate G."/>
            <person name="Poliakov A."/>
            <person name="Razumovskaya J."/>
            <person name="Richardson P."/>
            <person name="Rinaldi C."/>
            <person name="Ritland K."/>
            <person name="Rouze P."/>
            <person name="Ryaboy D."/>
            <person name="Schmutz J."/>
            <person name="Schrader J."/>
            <person name="Segerman B."/>
            <person name="Shin H."/>
            <person name="Siddiqui A."/>
            <person name="Sterky F."/>
            <person name="Terry A."/>
            <person name="Tsai C.J."/>
            <person name="Uberbacher E."/>
            <person name="Unneberg P."/>
            <person name="Vahala J."/>
            <person name="Wall K."/>
            <person name="Wessler S."/>
            <person name="Yang G."/>
            <person name="Yin T."/>
            <person name="Douglas C."/>
            <person name="Marra M."/>
            <person name="Sandberg G."/>
            <person name="Van de Peer Y."/>
            <person name="Rokhsar D."/>
        </authorList>
    </citation>
    <scope>NUCLEOTIDE SEQUENCE [LARGE SCALE GENOMIC DNA]</scope>
    <source>
        <strain evidence="3">cv. Nisqually</strain>
    </source>
</reference>
<keyword evidence="1" id="KW-1133">Transmembrane helix</keyword>
<accession>B9IM42</accession>
<dbReference type="Proteomes" id="UP000006729">
    <property type="component" value="Chromosome 18"/>
</dbReference>
<name>B9IM42_POPTR</name>
<dbReference type="AlphaFoldDB" id="B9IM42"/>
<keyword evidence="1" id="KW-0812">Transmembrane</keyword>
<proteinExistence type="predicted"/>
<protein>
    <submittedName>
        <fullName evidence="2">Uncharacterized protein</fullName>
    </submittedName>
</protein>
<dbReference type="HOGENOM" id="CLU_2376752_0_0_1"/>
<organism evidence="2 3">
    <name type="scientific">Populus trichocarpa</name>
    <name type="common">Western balsam poplar</name>
    <name type="synonym">Populus balsamifera subsp. trichocarpa</name>
    <dbReference type="NCBI Taxonomy" id="3694"/>
    <lineage>
        <taxon>Eukaryota</taxon>
        <taxon>Viridiplantae</taxon>
        <taxon>Streptophyta</taxon>
        <taxon>Embryophyta</taxon>
        <taxon>Tracheophyta</taxon>
        <taxon>Spermatophyta</taxon>
        <taxon>Magnoliopsida</taxon>
        <taxon>eudicotyledons</taxon>
        <taxon>Gunneridae</taxon>
        <taxon>Pentapetalae</taxon>
        <taxon>rosids</taxon>
        <taxon>fabids</taxon>
        <taxon>Malpighiales</taxon>
        <taxon>Salicaceae</taxon>
        <taxon>Saliceae</taxon>
        <taxon>Populus</taxon>
    </lineage>
</organism>
<evidence type="ECO:0000256" key="1">
    <source>
        <dbReference type="SAM" id="Phobius"/>
    </source>
</evidence>
<evidence type="ECO:0000313" key="2">
    <source>
        <dbReference type="EMBL" id="PNS93605.1"/>
    </source>
</evidence>
<dbReference type="EMBL" id="CM009307">
    <property type="protein sequence ID" value="PNS93605.1"/>
    <property type="molecule type" value="Genomic_DNA"/>
</dbReference>
<sequence length="95" mass="10860">MTVGVDEPPNLPKRNSKAGKRIRMLLVKGCMSPQSLRTFELSSSLGKESWLVFSCFETMLAELTYSSFSFSRWISSTPIHFHLIFLLAVVRKNIY</sequence>
<dbReference type="InParanoid" id="B9IM42"/>
<gene>
    <name evidence="2" type="ORF">POPTR_018G096800</name>
</gene>